<dbReference type="EMBL" id="JBAMMX010000025">
    <property type="protein sequence ID" value="KAK6914946.1"/>
    <property type="molecule type" value="Genomic_DNA"/>
</dbReference>
<evidence type="ECO:0000313" key="1">
    <source>
        <dbReference type="EMBL" id="KAK6914946.1"/>
    </source>
</evidence>
<proteinExistence type="predicted"/>
<dbReference type="Proteomes" id="UP001370490">
    <property type="component" value="Unassembled WGS sequence"/>
</dbReference>
<evidence type="ECO:0000313" key="2">
    <source>
        <dbReference type="Proteomes" id="UP001370490"/>
    </source>
</evidence>
<protein>
    <submittedName>
        <fullName evidence="1">Uncharacterized protein</fullName>
    </submittedName>
</protein>
<dbReference type="AlphaFoldDB" id="A0AAN8UNB7"/>
<accession>A0AAN8UNB7</accession>
<organism evidence="1 2">
    <name type="scientific">Dillenia turbinata</name>
    <dbReference type="NCBI Taxonomy" id="194707"/>
    <lineage>
        <taxon>Eukaryota</taxon>
        <taxon>Viridiplantae</taxon>
        <taxon>Streptophyta</taxon>
        <taxon>Embryophyta</taxon>
        <taxon>Tracheophyta</taxon>
        <taxon>Spermatophyta</taxon>
        <taxon>Magnoliopsida</taxon>
        <taxon>eudicotyledons</taxon>
        <taxon>Gunneridae</taxon>
        <taxon>Pentapetalae</taxon>
        <taxon>Dilleniales</taxon>
        <taxon>Dilleniaceae</taxon>
        <taxon>Dillenia</taxon>
    </lineage>
</organism>
<comment type="caution">
    <text evidence="1">The sequence shown here is derived from an EMBL/GenBank/DDBJ whole genome shotgun (WGS) entry which is preliminary data.</text>
</comment>
<reference evidence="1 2" key="1">
    <citation type="submission" date="2023-12" db="EMBL/GenBank/DDBJ databases">
        <title>A high-quality genome assembly for Dillenia turbinata (Dilleniales).</title>
        <authorList>
            <person name="Chanderbali A."/>
        </authorList>
    </citation>
    <scope>NUCLEOTIDE SEQUENCE [LARGE SCALE GENOMIC DNA]</scope>
    <source>
        <strain evidence="1">LSX21</strain>
        <tissue evidence="1">Leaf</tissue>
    </source>
</reference>
<keyword evidence="2" id="KW-1185">Reference proteome</keyword>
<gene>
    <name evidence="1" type="ORF">RJ641_020063</name>
</gene>
<sequence length="149" mass="17169">MDLMTRVHNASTKSLIWEARTDQNCVRERVEIIPGKFIDKCYKDYILGDINPQIHVTIFIYLQGTYDDGVKKIIHPLDLFMNGEVILNVENGEVAIATVYVKTIQRRRAVRKVQDLWGKISNWARIGKMIRENYRATEVNGGESNQEGT</sequence>
<name>A0AAN8UNB7_9MAGN</name>